<proteinExistence type="predicted"/>
<protein>
    <submittedName>
        <fullName evidence="1">Uncharacterized protein</fullName>
    </submittedName>
</protein>
<accession>A0A1E4SBJ9</accession>
<keyword evidence="2" id="KW-1185">Reference proteome</keyword>
<dbReference type="RefSeq" id="XP_020061993.1">
    <property type="nucleotide sequence ID" value="XM_020208230.1"/>
</dbReference>
<evidence type="ECO:0000313" key="2">
    <source>
        <dbReference type="Proteomes" id="UP000094285"/>
    </source>
</evidence>
<dbReference type="Proteomes" id="UP000094285">
    <property type="component" value="Unassembled WGS sequence"/>
</dbReference>
<feature type="non-terminal residue" evidence="1">
    <location>
        <position position="1"/>
    </location>
</feature>
<reference evidence="2" key="1">
    <citation type="submission" date="2016-05" db="EMBL/GenBank/DDBJ databases">
        <title>Comparative genomics of biotechnologically important yeasts.</title>
        <authorList>
            <consortium name="DOE Joint Genome Institute"/>
            <person name="Riley R."/>
            <person name="Haridas S."/>
            <person name="Wolfe K.H."/>
            <person name="Lopes M.R."/>
            <person name="Hittinger C.T."/>
            <person name="Goker M."/>
            <person name="Salamov A."/>
            <person name="Wisecaver J."/>
            <person name="Long T.M."/>
            <person name="Aerts A.L."/>
            <person name="Barry K."/>
            <person name="Choi C."/>
            <person name="Clum A."/>
            <person name="Coughlan A.Y."/>
            <person name="Deshpande S."/>
            <person name="Douglass A.P."/>
            <person name="Hanson S.J."/>
            <person name="Klenk H.-P."/>
            <person name="Labutti K."/>
            <person name="Lapidus A."/>
            <person name="Lindquist E."/>
            <person name="Lipzen A."/>
            <person name="Meier-Kolthoff J.P."/>
            <person name="Ohm R.A."/>
            <person name="Otillar R.P."/>
            <person name="Pangilinan J."/>
            <person name="Peng Y."/>
            <person name="Rokas A."/>
            <person name="Rosa C.A."/>
            <person name="Scheuner C."/>
            <person name="Sibirny A.A."/>
            <person name="Slot J.C."/>
            <person name="Stielow J.B."/>
            <person name="Sun H."/>
            <person name="Kurtzman C.P."/>
            <person name="Blackwell M."/>
            <person name="Grigoriev I.V."/>
            <person name="Jeffries T.W."/>
        </authorList>
    </citation>
    <scope>NUCLEOTIDE SEQUENCE [LARGE SCALE GENOMIC DNA]</scope>
    <source>
        <strain evidence="2">NRRL Y-17324</strain>
    </source>
</reference>
<dbReference type="GeneID" id="30982367"/>
<dbReference type="OrthoDB" id="4022836at2759"/>
<gene>
    <name evidence="1" type="ORF">CANTADRAFT_28077</name>
</gene>
<evidence type="ECO:0000313" key="1">
    <source>
        <dbReference type="EMBL" id="ODV76871.1"/>
    </source>
</evidence>
<name>A0A1E4SBJ9_9ASCO</name>
<organism evidence="1 2">
    <name type="scientific">Suhomyces tanzawaensis NRRL Y-17324</name>
    <dbReference type="NCBI Taxonomy" id="984487"/>
    <lineage>
        <taxon>Eukaryota</taxon>
        <taxon>Fungi</taxon>
        <taxon>Dikarya</taxon>
        <taxon>Ascomycota</taxon>
        <taxon>Saccharomycotina</taxon>
        <taxon>Pichiomycetes</taxon>
        <taxon>Debaryomycetaceae</taxon>
        <taxon>Suhomyces</taxon>
    </lineage>
</organism>
<feature type="non-terminal residue" evidence="1">
    <location>
        <position position="180"/>
    </location>
</feature>
<dbReference type="AlphaFoldDB" id="A0A1E4SBJ9"/>
<sequence>FKSVDNVIFVESTHSMVISHAQLNTVHRVSGEPFTRHISRAKQRRRERRWVEIAAPQSSTVLGRTQSVAGCSSQLHGSGGTIAGTFTSSVGEYAALDIAFALALIEAFGATYSTSVKSQFSVTGSYSCAIPAGHSGQILMLTFFKKFDNPMVRPIRVSHGRLLPVRVLEVGEWESAGKPV</sequence>
<dbReference type="EMBL" id="KV453917">
    <property type="protein sequence ID" value="ODV76871.1"/>
    <property type="molecule type" value="Genomic_DNA"/>
</dbReference>